<feature type="transmembrane region" description="Helical" evidence="1">
    <location>
        <begin position="87"/>
        <end position="104"/>
    </location>
</feature>
<keyword evidence="1" id="KW-0812">Transmembrane</keyword>
<keyword evidence="1" id="KW-0472">Membrane</keyword>
<name>A0AAV7GLX5_DENCH</name>
<dbReference type="PANTHER" id="PTHR10641">
    <property type="entry name" value="MYB FAMILY TRANSCRIPTION FACTOR"/>
    <property type="match status" value="1"/>
</dbReference>
<dbReference type="EMBL" id="JAGFBR010000013">
    <property type="protein sequence ID" value="KAH0456623.1"/>
    <property type="molecule type" value="Genomic_DNA"/>
</dbReference>
<sequence>MGISPYCDENGLKNGLWTPKEDQKLVHYIQNHCHGTWRALSCGVLIHRVSSKNLSIQVWKFSRLKLSTGLSWVLQHMELIGFRPTETTYGLAMEIAITFFYFIFGHFRIG</sequence>
<protein>
    <submittedName>
        <fullName evidence="2">Uncharacterized protein</fullName>
    </submittedName>
</protein>
<dbReference type="AlphaFoldDB" id="A0AAV7GLX5"/>
<dbReference type="Gene3D" id="1.10.10.60">
    <property type="entry name" value="Homeodomain-like"/>
    <property type="match status" value="1"/>
</dbReference>
<keyword evidence="1" id="KW-1133">Transmembrane helix</keyword>
<keyword evidence="3" id="KW-1185">Reference proteome</keyword>
<proteinExistence type="predicted"/>
<evidence type="ECO:0000313" key="3">
    <source>
        <dbReference type="Proteomes" id="UP000775213"/>
    </source>
</evidence>
<reference evidence="2 3" key="1">
    <citation type="journal article" date="2021" name="Hortic Res">
        <title>Chromosome-scale assembly of the Dendrobium chrysotoxum genome enhances the understanding of orchid evolution.</title>
        <authorList>
            <person name="Zhang Y."/>
            <person name="Zhang G.Q."/>
            <person name="Zhang D."/>
            <person name="Liu X.D."/>
            <person name="Xu X.Y."/>
            <person name="Sun W.H."/>
            <person name="Yu X."/>
            <person name="Zhu X."/>
            <person name="Wang Z.W."/>
            <person name="Zhao X."/>
            <person name="Zhong W.Y."/>
            <person name="Chen H."/>
            <person name="Yin W.L."/>
            <person name="Huang T."/>
            <person name="Niu S.C."/>
            <person name="Liu Z.J."/>
        </authorList>
    </citation>
    <scope>NUCLEOTIDE SEQUENCE [LARGE SCALE GENOMIC DNA]</scope>
    <source>
        <strain evidence="2">Lindl</strain>
    </source>
</reference>
<accession>A0AAV7GLX5</accession>
<organism evidence="2 3">
    <name type="scientific">Dendrobium chrysotoxum</name>
    <name type="common">Orchid</name>
    <dbReference type="NCBI Taxonomy" id="161865"/>
    <lineage>
        <taxon>Eukaryota</taxon>
        <taxon>Viridiplantae</taxon>
        <taxon>Streptophyta</taxon>
        <taxon>Embryophyta</taxon>
        <taxon>Tracheophyta</taxon>
        <taxon>Spermatophyta</taxon>
        <taxon>Magnoliopsida</taxon>
        <taxon>Liliopsida</taxon>
        <taxon>Asparagales</taxon>
        <taxon>Orchidaceae</taxon>
        <taxon>Epidendroideae</taxon>
        <taxon>Malaxideae</taxon>
        <taxon>Dendrobiinae</taxon>
        <taxon>Dendrobium</taxon>
    </lineage>
</organism>
<evidence type="ECO:0000313" key="2">
    <source>
        <dbReference type="EMBL" id="KAH0456623.1"/>
    </source>
</evidence>
<dbReference type="PANTHER" id="PTHR10641:SF1387">
    <property type="entry name" value="OS08G0486300 PROTEIN"/>
    <property type="match status" value="1"/>
</dbReference>
<dbReference type="InterPro" id="IPR015495">
    <property type="entry name" value="Myb_TF_plants"/>
</dbReference>
<gene>
    <name evidence="2" type="ORF">IEQ34_014530</name>
</gene>
<dbReference type="Proteomes" id="UP000775213">
    <property type="component" value="Unassembled WGS sequence"/>
</dbReference>
<dbReference type="SUPFAM" id="SSF46689">
    <property type="entry name" value="Homeodomain-like"/>
    <property type="match status" value="1"/>
</dbReference>
<dbReference type="InterPro" id="IPR009057">
    <property type="entry name" value="Homeodomain-like_sf"/>
</dbReference>
<evidence type="ECO:0000256" key="1">
    <source>
        <dbReference type="SAM" id="Phobius"/>
    </source>
</evidence>
<comment type="caution">
    <text evidence="2">The sequence shown here is derived from an EMBL/GenBank/DDBJ whole genome shotgun (WGS) entry which is preliminary data.</text>
</comment>